<dbReference type="EMBL" id="CAXLJM020000209">
    <property type="protein sequence ID" value="CAL8149439.1"/>
    <property type="molecule type" value="Genomic_DNA"/>
</dbReference>
<feature type="transmembrane region" description="Helical" evidence="1">
    <location>
        <begin position="302"/>
        <end position="326"/>
    </location>
</feature>
<protein>
    <recommendedName>
        <fullName evidence="4">Odorant receptor</fullName>
    </recommendedName>
</protein>
<feature type="transmembrane region" description="Helical" evidence="1">
    <location>
        <begin position="35"/>
        <end position="54"/>
    </location>
</feature>
<comment type="caution">
    <text evidence="2">The sequence shown here is derived from an EMBL/GenBank/DDBJ whole genome shotgun (WGS) entry which is preliminary data.</text>
</comment>
<keyword evidence="1" id="KW-1133">Transmembrane helix</keyword>
<feature type="transmembrane region" description="Helical" evidence="1">
    <location>
        <begin position="266"/>
        <end position="290"/>
    </location>
</feature>
<evidence type="ECO:0000313" key="2">
    <source>
        <dbReference type="EMBL" id="CAL8149439.1"/>
    </source>
</evidence>
<dbReference type="Proteomes" id="UP001642540">
    <property type="component" value="Unassembled WGS sequence"/>
</dbReference>
<organism evidence="2 3">
    <name type="scientific">Orchesella dallaii</name>
    <dbReference type="NCBI Taxonomy" id="48710"/>
    <lineage>
        <taxon>Eukaryota</taxon>
        <taxon>Metazoa</taxon>
        <taxon>Ecdysozoa</taxon>
        <taxon>Arthropoda</taxon>
        <taxon>Hexapoda</taxon>
        <taxon>Collembola</taxon>
        <taxon>Entomobryomorpha</taxon>
        <taxon>Entomobryoidea</taxon>
        <taxon>Orchesellidae</taxon>
        <taxon>Orchesellinae</taxon>
        <taxon>Orchesella</taxon>
    </lineage>
</organism>
<feature type="transmembrane region" description="Helical" evidence="1">
    <location>
        <begin position="200"/>
        <end position="218"/>
    </location>
</feature>
<accession>A0ABP1SAP3</accession>
<gene>
    <name evidence="2" type="ORF">ODALV1_LOCUS31733</name>
</gene>
<sequence length="390" mass="45704">MTEKISYIQSKFWLKMPVEFNRKTKQFYVNSWRKCLAWYFLLLLQLPVILYNIYTLLRELLVPPDFKNPHFTFLTAIFFIFGVTLDICVVSLGIITNIYSHEICTLVNLASQFFWESYNGNQDFTPNQSTGKKFHWNHNSCFMLVINLFLGILLLTPSVGFILPFLRNVDPLYYLFLGTSYEHLIKYPLVLAFRCGFLGTFSYLCCFNVCVSVLHYLICLTYGYTIFSCECYVNNENGSNHGQISFNRALSSFRRLQIFSQQSNNVLYYLMPMSIGMILVYGVECGYLTIKCHILLPLNMYIVFPVNFVFMILLLHIVIPLTNHIYDDFYLFKNYWAMRMKNRMRRKELESCRSLRVEVGPFGICKRSVTLTLTGELLNYLCTAIISIKI</sequence>
<proteinExistence type="predicted"/>
<reference evidence="2 3" key="1">
    <citation type="submission" date="2024-08" db="EMBL/GenBank/DDBJ databases">
        <authorList>
            <person name="Cucini C."/>
            <person name="Frati F."/>
        </authorList>
    </citation>
    <scope>NUCLEOTIDE SEQUENCE [LARGE SCALE GENOMIC DNA]</scope>
</reference>
<evidence type="ECO:0008006" key="4">
    <source>
        <dbReference type="Google" id="ProtNLM"/>
    </source>
</evidence>
<name>A0ABP1SAP3_9HEXA</name>
<evidence type="ECO:0000313" key="3">
    <source>
        <dbReference type="Proteomes" id="UP001642540"/>
    </source>
</evidence>
<keyword evidence="1" id="KW-0812">Transmembrane</keyword>
<keyword evidence="1" id="KW-0472">Membrane</keyword>
<feature type="transmembrane region" description="Helical" evidence="1">
    <location>
        <begin position="74"/>
        <end position="95"/>
    </location>
</feature>
<evidence type="ECO:0000256" key="1">
    <source>
        <dbReference type="SAM" id="Phobius"/>
    </source>
</evidence>
<feature type="transmembrane region" description="Helical" evidence="1">
    <location>
        <begin position="141"/>
        <end position="166"/>
    </location>
</feature>
<keyword evidence="3" id="KW-1185">Reference proteome</keyword>